<protein>
    <recommendedName>
        <fullName evidence="6">Lipoprotein</fullName>
    </recommendedName>
</protein>
<evidence type="ECO:0000256" key="6">
    <source>
        <dbReference type="PIRNR" id="PIRNR002854"/>
    </source>
</evidence>
<name>A0ABV7YBK4_9ACTN</name>
<keyword evidence="9" id="KW-1185">Reference proteome</keyword>
<dbReference type="Pfam" id="PF03180">
    <property type="entry name" value="Lipoprotein_9"/>
    <property type="match status" value="1"/>
</dbReference>
<dbReference type="RefSeq" id="WP_205118951.1">
    <property type="nucleotide sequence ID" value="NZ_JAFBCM010000001.1"/>
</dbReference>
<gene>
    <name evidence="8" type="ORF">ACFOUW_17670</name>
</gene>
<evidence type="ECO:0000256" key="5">
    <source>
        <dbReference type="ARBA" id="ARBA00023288"/>
    </source>
</evidence>
<dbReference type="InterPro" id="IPR004872">
    <property type="entry name" value="Lipoprotein_NlpA"/>
</dbReference>
<comment type="subcellular location">
    <subcellularLocation>
        <location evidence="1">Membrane</location>
        <topology evidence="1">Lipid-anchor</topology>
    </subcellularLocation>
</comment>
<evidence type="ECO:0000256" key="2">
    <source>
        <dbReference type="ARBA" id="ARBA00022729"/>
    </source>
</evidence>
<keyword evidence="4" id="KW-0564">Palmitate</keyword>
<evidence type="ECO:0000256" key="4">
    <source>
        <dbReference type="ARBA" id="ARBA00023139"/>
    </source>
</evidence>
<comment type="similarity">
    <text evidence="6">Belongs to the nlpA lipoprotein family.</text>
</comment>
<evidence type="ECO:0000313" key="8">
    <source>
        <dbReference type="EMBL" id="MFC3762676.1"/>
    </source>
</evidence>
<keyword evidence="5 6" id="KW-0449">Lipoprotein</keyword>
<dbReference type="PROSITE" id="PS51257">
    <property type="entry name" value="PROKAR_LIPOPROTEIN"/>
    <property type="match status" value="1"/>
</dbReference>
<reference evidence="9" key="1">
    <citation type="journal article" date="2019" name="Int. J. Syst. Evol. Microbiol.">
        <title>The Global Catalogue of Microorganisms (GCM) 10K type strain sequencing project: providing services to taxonomists for standard genome sequencing and annotation.</title>
        <authorList>
            <consortium name="The Broad Institute Genomics Platform"/>
            <consortium name="The Broad Institute Genome Sequencing Center for Infectious Disease"/>
            <person name="Wu L."/>
            <person name="Ma J."/>
        </authorList>
    </citation>
    <scope>NUCLEOTIDE SEQUENCE [LARGE SCALE GENOMIC DNA]</scope>
    <source>
        <strain evidence="9">CGMCC 4.7241</strain>
    </source>
</reference>
<comment type="caution">
    <text evidence="8">The sequence shown here is derived from an EMBL/GenBank/DDBJ whole genome shotgun (WGS) entry which is preliminary data.</text>
</comment>
<keyword evidence="3" id="KW-0472">Membrane</keyword>
<accession>A0ABV7YBK4</accession>
<feature type="signal peptide" evidence="7">
    <location>
        <begin position="1"/>
        <end position="27"/>
    </location>
</feature>
<dbReference type="Proteomes" id="UP001595699">
    <property type="component" value="Unassembled WGS sequence"/>
</dbReference>
<dbReference type="SUPFAM" id="SSF53850">
    <property type="entry name" value="Periplasmic binding protein-like II"/>
    <property type="match status" value="1"/>
</dbReference>
<dbReference type="PIRSF" id="PIRSF002854">
    <property type="entry name" value="MetQ"/>
    <property type="match status" value="1"/>
</dbReference>
<proteinExistence type="inferred from homology"/>
<dbReference type="EMBL" id="JBHRZH010000015">
    <property type="protein sequence ID" value="MFC3762676.1"/>
    <property type="molecule type" value="Genomic_DNA"/>
</dbReference>
<evidence type="ECO:0000256" key="7">
    <source>
        <dbReference type="SAM" id="SignalP"/>
    </source>
</evidence>
<evidence type="ECO:0000256" key="1">
    <source>
        <dbReference type="ARBA" id="ARBA00004635"/>
    </source>
</evidence>
<dbReference type="PANTHER" id="PTHR30429:SF0">
    <property type="entry name" value="METHIONINE-BINDING LIPOPROTEIN METQ"/>
    <property type="match status" value="1"/>
</dbReference>
<keyword evidence="2 7" id="KW-0732">Signal</keyword>
<dbReference type="Gene3D" id="3.40.190.10">
    <property type="entry name" value="Periplasmic binding protein-like II"/>
    <property type="match status" value="2"/>
</dbReference>
<feature type="chain" id="PRO_5046005811" description="Lipoprotein" evidence="7">
    <location>
        <begin position="28"/>
        <end position="271"/>
    </location>
</feature>
<organism evidence="8 9">
    <name type="scientific">Tenggerimyces flavus</name>
    <dbReference type="NCBI Taxonomy" id="1708749"/>
    <lineage>
        <taxon>Bacteria</taxon>
        <taxon>Bacillati</taxon>
        <taxon>Actinomycetota</taxon>
        <taxon>Actinomycetes</taxon>
        <taxon>Propionibacteriales</taxon>
        <taxon>Nocardioidaceae</taxon>
        <taxon>Tenggerimyces</taxon>
    </lineage>
</organism>
<evidence type="ECO:0000256" key="3">
    <source>
        <dbReference type="ARBA" id="ARBA00023136"/>
    </source>
</evidence>
<sequence>MRKLWLTLSALVLAVGLAACGSNGGEAADPEAPLKVGVNPVPHAEILKYVKDNLAEKAGLEIEIVEFNDYVQPNVALKEAKLDANYFQHVPYLEEEIKQKGYEFTFVAPVHIEPLGLYSRSVKDVGALPAGAEVAIPNDATNGGRALNLLAKNGLLTLKDGAGTAATQRDITANPKDLKIHELEAAQLPRSLEDVGAAVVNGNYAIEAGLKPASDSLVLEDGKDNPYANGLVVRTGDEKDPRITKLVSLLQSPEVKKFIEEKYAGGVLPAF</sequence>
<evidence type="ECO:0000313" key="9">
    <source>
        <dbReference type="Proteomes" id="UP001595699"/>
    </source>
</evidence>
<dbReference type="CDD" id="cd13597">
    <property type="entry name" value="PBP2_lipoprotein_Tp32"/>
    <property type="match status" value="1"/>
</dbReference>
<dbReference type="PANTHER" id="PTHR30429">
    <property type="entry name" value="D-METHIONINE-BINDING LIPOPROTEIN METQ"/>
    <property type="match status" value="1"/>
</dbReference>